<dbReference type="PANTHER" id="PTHR43261:SF1">
    <property type="entry name" value="RIBOSOME-RELEASING FACTOR 2, MITOCHONDRIAL"/>
    <property type="match status" value="1"/>
</dbReference>
<dbReference type="Gene3D" id="3.30.70.240">
    <property type="match status" value="1"/>
</dbReference>
<dbReference type="InterPro" id="IPR000795">
    <property type="entry name" value="T_Tr_GTP-bd_dom"/>
</dbReference>
<dbReference type="Pfam" id="PF00679">
    <property type="entry name" value="EFG_C"/>
    <property type="match status" value="1"/>
</dbReference>
<dbReference type="SMART" id="SM00889">
    <property type="entry name" value="EFG_IV"/>
    <property type="match status" value="1"/>
</dbReference>
<dbReference type="Gene3D" id="3.40.50.300">
    <property type="entry name" value="P-loop containing nucleotide triphosphate hydrolases"/>
    <property type="match status" value="1"/>
</dbReference>
<dbReference type="InterPro" id="IPR020568">
    <property type="entry name" value="Ribosomal_Su5_D2-typ_SF"/>
</dbReference>
<dbReference type="Gene3D" id="2.40.30.10">
    <property type="entry name" value="Translation factors"/>
    <property type="match status" value="1"/>
</dbReference>
<dbReference type="InterPro" id="IPR041095">
    <property type="entry name" value="EFG_II"/>
</dbReference>
<keyword evidence="7" id="KW-1185">Reference proteome</keyword>
<dbReference type="Pfam" id="PF03764">
    <property type="entry name" value="EFG_IV"/>
    <property type="match status" value="1"/>
</dbReference>
<feature type="domain" description="Tr-type G" evidence="5">
    <location>
        <begin position="5"/>
        <end position="255"/>
    </location>
</feature>
<dbReference type="InterPro" id="IPR005225">
    <property type="entry name" value="Small_GTP-bd"/>
</dbReference>
<evidence type="ECO:0000259" key="5">
    <source>
        <dbReference type="PROSITE" id="PS51722"/>
    </source>
</evidence>
<evidence type="ECO:0000256" key="3">
    <source>
        <dbReference type="ARBA" id="ARBA00022917"/>
    </source>
</evidence>
<dbReference type="InterPro" id="IPR005517">
    <property type="entry name" value="Transl_elong_EFG/EF2_IV"/>
</dbReference>
<organism evidence="6 7">
    <name type="scientific">Pseudofulvibacter geojedonensis</name>
    <dbReference type="NCBI Taxonomy" id="1123758"/>
    <lineage>
        <taxon>Bacteria</taxon>
        <taxon>Pseudomonadati</taxon>
        <taxon>Bacteroidota</taxon>
        <taxon>Flavobacteriia</taxon>
        <taxon>Flavobacteriales</taxon>
        <taxon>Flavobacteriaceae</taxon>
        <taxon>Pseudofulvibacter</taxon>
    </lineage>
</organism>
<protein>
    <recommendedName>
        <fullName evidence="1">Tetracycline resistance protein TetQ</fullName>
    </recommendedName>
</protein>
<keyword evidence="2" id="KW-0547">Nucleotide-binding</keyword>
<proteinExistence type="predicted"/>
<evidence type="ECO:0000256" key="1">
    <source>
        <dbReference type="ARBA" id="ARBA00013902"/>
    </source>
</evidence>
<dbReference type="InterPro" id="IPR014721">
    <property type="entry name" value="Ribsml_uS5_D2-typ_fold_subgr"/>
</dbReference>
<dbReference type="SMART" id="SM00838">
    <property type="entry name" value="EFG_C"/>
    <property type="match status" value="1"/>
</dbReference>
<dbReference type="PRINTS" id="PR01037">
    <property type="entry name" value="TCRTETOQM"/>
</dbReference>
<dbReference type="InterPro" id="IPR035647">
    <property type="entry name" value="EFG_III/V"/>
</dbReference>
<evidence type="ECO:0000313" key="7">
    <source>
        <dbReference type="Proteomes" id="UP001596997"/>
    </source>
</evidence>
<keyword evidence="3" id="KW-0648">Protein biosynthesis</keyword>
<dbReference type="Gene3D" id="3.30.230.10">
    <property type="match status" value="1"/>
</dbReference>
<dbReference type="RefSeq" id="WP_377712608.1">
    <property type="nucleotide sequence ID" value="NZ_JBHTJM010000002.1"/>
</dbReference>
<dbReference type="SUPFAM" id="SSF52540">
    <property type="entry name" value="P-loop containing nucleoside triphosphate hydrolases"/>
    <property type="match status" value="1"/>
</dbReference>
<dbReference type="SUPFAM" id="SSF54980">
    <property type="entry name" value="EF-G C-terminal domain-like"/>
    <property type="match status" value="2"/>
</dbReference>
<accession>A0ABW3HYP0</accession>
<dbReference type="InterPro" id="IPR031157">
    <property type="entry name" value="G_TR_CS"/>
</dbReference>
<dbReference type="Pfam" id="PF00009">
    <property type="entry name" value="GTP_EFTU"/>
    <property type="match status" value="1"/>
</dbReference>
<dbReference type="SUPFAM" id="SSF50447">
    <property type="entry name" value="Translation proteins"/>
    <property type="match status" value="1"/>
</dbReference>
<dbReference type="PANTHER" id="PTHR43261">
    <property type="entry name" value="TRANSLATION ELONGATION FACTOR G-RELATED"/>
    <property type="match status" value="1"/>
</dbReference>
<evidence type="ECO:0000256" key="2">
    <source>
        <dbReference type="ARBA" id="ARBA00022741"/>
    </source>
</evidence>
<dbReference type="Pfam" id="PF14492">
    <property type="entry name" value="EFG_III"/>
    <property type="match status" value="1"/>
</dbReference>
<evidence type="ECO:0000313" key="6">
    <source>
        <dbReference type="EMBL" id="MFD0962686.1"/>
    </source>
</evidence>
<dbReference type="PRINTS" id="PR00315">
    <property type="entry name" value="ELONGATNFCT"/>
</dbReference>
<evidence type="ECO:0000256" key="4">
    <source>
        <dbReference type="ARBA" id="ARBA00023134"/>
    </source>
</evidence>
<dbReference type="PROSITE" id="PS51722">
    <property type="entry name" value="G_TR_2"/>
    <property type="match status" value="1"/>
</dbReference>
<sequence>MEQHSKIVTIGILAHVDAGKTTLTEHMLYNAGVIRNLGSVDKGSTATDNLELERERGISIKSAATSFIWNNTKINLIDTPGHIDFSSEVARSLCVLDAVVLVVSAVEGVQAHTLTLAEAIKELKIPLLIFINKIDRQGADSETVLQQIKKELGLSTLSINKSKNEGLENVSIYPTINNLENNEYLEELISQDEALLEQYLNGDEISKTSLLDAIKNQTNNQLIVPTYVGIAKNNTGVTELLDGITEYIVNKQNNLTDLSAYVFKLEHDPVNGIMAYVKVFSGELQSKSVIKNHTQKLEAKINQSKKIEGTKFIDSTIKAGDIGIITGVLGTKAGDILGNPLGIPQLPELAIPVLSVQVTPKNASDYNSLAQALQIIDREDPSLQFKWHKEEKELLLLLMGDMQTEVISHTLEQRFSIHVQITEPQIVYKETISKSAEGYIRYWMPKPCWAIMTFLIEPGKLNSGVIYESIVSKNDIHNKYQNEIAKTIPKALEQGLLGWEVTDVKITLIKGEDHNVHSRPGDFNLATPMGIMKGLQEGGTHLLEPVLNYQIKTHEEFLGKLSSELITRRATLNSPTFENDKVELSGTIPVATSLDLSIKLNTICSGKIRLRTTFNGYQTCPEGEGKVREYKGVNPLDEAQWILHRRGAYKADERKI</sequence>
<reference evidence="7" key="1">
    <citation type="journal article" date="2019" name="Int. J. Syst. Evol. Microbiol.">
        <title>The Global Catalogue of Microorganisms (GCM) 10K type strain sequencing project: providing services to taxonomists for standard genome sequencing and annotation.</title>
        <authorList>
            <consortium name="The Broad Institute Genomics Platform"/>
            <consortium name="The Broad Institute Genome Sequencing Center for Infectious Disease"/>
            <person name="Wu L."/>
            <person name="Ma J."/>
        </authorList>
    </citation>
    <scope>NUCLEOTIDE SEQUENCE [LARGE SCALE GENOMIC DNA]</scope>
    <source>
        <strain evidence="7">CCUG 62114</strain>
    </source>
</reference>
<name>A0ABW3HYP0_9FLAO</name>
<gene>
    <name evidence="6" type="ORF">ACFQ1O_01560</name>
</gene>
<comment type="caution">
    <text evidence="6">The sequence shown here is derived from an EMBL/GenBank/DDBJ whole genome shotgun (WGS) entry which is preliminary data.</text>
</comment>
<dbReference type="InterPro" id="IPR027417">
    <property type="entry name" value="P-loop_NTPase"/>
</dbReference>
<dbReference type="PROSITE" id="PS00301">
    <property type="entry name" value="G_TR_1"/>
    <property type="match status" value="1"/>
</dbReference>
<dbReference type="InterPro" id="IPR009000">
    <property type="entry name" value="Transl_B-barrel_sf"/>
</dbReference>
<keyword evidence="4" id="KW-0342">GTP-binding</keyword>
<dbReference type="Gene3D" id="3.30.70.870">
    <property type="entry name" value="Elongation Factor G (Translational Gtpase), domain 3"/>
    <property type="match status" value="1"/>
</dbReference>
<dbReference type="InterPro" id="IPR000640">
    <property type="entry name" value="EFG_V-like"/>
</dbReference>
<dbReference type="SUPFAM" id="SSF54211">
    <property type="entry name" value="Ribosomal protein S5 domain 2-like"/>
    <property type="match status" value="1"/>
</dbReference>
<dbReference type="Proteomes" id="UP001596997">
    <property type="component" value="Unassembled WGS sequence"/>
</dbReference>
<dbReference type="EMBL" id="JBHTJM010000002">
    <property type="protein sequence ID" value="MFD0962686.1"/>
    <property type="molecule type" value="Genomic_DNA"/>
</dbReference>
<dbReference type="NCBIfam" id="TIGR00231">
    <property type="entry name" value="small_GTP"/>
    <property type="match status" value="1"/>
</dbReference>